<organism evidence="2">
    <name type="scientific">Anopheles darlingi</name>
    <name type="common">Mosquito</name>
    <dbReference type="NCBI Taxonomy" id="43151"/>
    <lineage>
        <taxon>Eukaryota</taxon>
        <taxon>Metazoa</taxon>
        <taxon>Ecdysozoa</taxon>
        <taxon>Arthropoda</taxon>
        <taxon>Hexapoda</taxon>
        <taxon>Insecta</taxon>
        <taxon>Pterygota</taxon>
        <taxon>Neoptera</taxon>
        <taxon>Endopterygota</taxon>
        <taxon>Diptera</taxon>
        <taxon>Nematocera</taxon>
        <taxon>Culicoidea</taxon>
        <taxon>Culicidae</taxon>
        <taxon>Anophelinae</taxon>
        <taxon>Anopheles</taxon>
    </lineage>
</organism>
<dbReference type="AlphaFoldDB" id="A0A2M4D6Q0"/>
<dbReference type="EMBL" id="GGFL01008993">
    <property type="protein sequence ID" value="MBW73171.1"/>
    <property type="molecule type" value="Transcribed_RNA"/>
</dbReference>
<keyword evidence="1" id="KW-0732">Signal</keyword>
<evidence type="ECO:0000313" key="2">
    <source>
        <dbReference type="EMBL" id="MBW73171.1"/>
    </source>
</evidence>
<reference evidence="2" key="1">
    <citation type="submission" date="2018-01" db="EMBL/GenBank/DDBJ databases">
        <title>An insight into the sialome of Amazonian anophelines.</title>
        <authorList>
            <person name="Ribeiro J.M."/>
            <person name="Scarpassa V."/>
            <person name="Calvo E."/>
        </authorList>
    </citation>
    <scope>NUCLEOTIDE SEQUENCE</scope>
</reference>
<feature type="signal peptide" evidence="1">
    <location>
        <begin position="1"/>
        <end position="19"/>
    </location>
</feature>
<proteinExistence type="predicted"/>
<sequence length="81" mass="9296">MITLHRLLCCCCCCCCCYACTRRSIPRDEVKAGQKLAKPALRERINLLSLRRRRTVRFRKTVNAFRNLQYKGGEGSGVTTK</sequence>
<name>A0A2M4D6Q0_ANODA</name>
<feature type="chain" id="PRO_5014844083" evidence="1">
    <location>
        <begin position="20"/>
        <end position="81"/>
    </location>
</feature>
<protein>
    <submittedName>
        <fullName evidence="2">Putative secreted protein</fullName>
    </submittedName>
</protein>
<accession>A0A2M4D6Q0</accession>
<evidence type="ECO:0000256" key="1">
    <source>
        <dbReference type="SAM" id="SignalP"/>
    </source>
</evidence>